<evidence type="ECO:0000313" key="3">
    <source>
        <dbReference type="EMBL" id="HGS86689.1"/>
    </source>
</evidence>
<name>A0A7C4Q2T6_9CHLR</name>
<keyword evidence="1" id="KW-0472">Membrane</keyword>
<dbReference type="AlphaFoldDB" id="A0A7C4Q2T6"/>
<feature type="transmembrane region" description="Helical" evidence="1">
    <location>
        <begin position="113"/>
        <end position="136"/>
    </location>
</feature>
<evidence type="ECO:0000259" key="2">
    <source>
        <dbReference type="Pfam" id="PF14358"/>
    </source>
</evidence>
<accession>A0A7C4Q2T6</accession>
<reference evidence="3" key="1">
    <citation type="journal article" date="2020" name="mSystems">
        <title>Genome- and Community-Level Interaction Insights into Carbon Utilization and Element Cycling Functions of Hydrothermarchaeota in Hydrothermal Sediment.</title>
        <authorList>
            <person name="Zhou Z."/>
            <person name="Liu Y."/>
            <person name="Xu W."/>
            <person name="Pan J."/>
            <person name="Luo Z.H."/>
            <person name="Li M."/>
        </authorList>
    </citation>
    <scope>NUCLEOTIDE SEQUENCE [LARGE SCALE GENOMIC DNA]</scope>
    <source>
        <strain evidence="3">SpSt-556</strain>
    </source>
</reference>
<dbReference type="InterPro" id="IPR025517">
    <property type="entry name" value="DUF4405"/>
</dbReference>
<keyword evidence="1" id="KW-0812">Transmembrane</keyword>
<dbReference type="Pfam" id="PF14358">
    <property type="entry name" value="DUF4405"/>
    <property type="match status" value="2"/>
</dbReference>
<feature type="domain" description="Flavinylation-associated cytochrome" evidence="2">
    <location>
        <begin position="16"/>
        <end position="84"/>
    </location>
</feature>
<organism evidence="3">
    <name type="scientific">Bellilinea caldifistulae</name>
    <dbReference type="NCBI Taxonomy" id="360411"/>
    <lineage>
        <taxon>Bacteria</taxon>
        <taxon>Bacillati</taxon>
        <taxon>Chloroflexota</taxon>
        <taxon>Anaerolineae</taxon>
        <taxon>Anaerolineales</taxon>
        <taxon>Anaerolineaceae</taxon>
        <taxon>Bellilinea</taxon>
    </lineage>
</organism>
<comment type="caution">
    <text evidence="3">The sequence shown here is derived from an EMBL/GenBank/DDBJ whole genome shotgun (WGS) entry which is preliminary data.</text>
</comment>
<sequence length="206" mass="23223">MKTRKVSPQTTNNWLLDMSLLTSGVVAAISGVYFLILPSGGYQGGRNPYYQTQILFERHTWEDLHIWGGIAMILVAFIHIVFHWKWIKAMVRRTWSELSGKCACLNPRGRWNLVLNLVVGSSFVITALSGIYLLFVPGGRGAVDPGILFSRTTWDLIHTWAGVLFIDAAVIHFVIHWRWVTNVTKKIFSSVAVRRLSAPSTTPENI</sequence>
<feature type="transmembrane region" description="Helical" evidence="1">
    <location>
        <begin position="156"/>
        <end position="177"/>
    </location>
</feature>
<proteinExistence type="predicted"/>
<feature type="transmembrane region" description="Helical" evidence="1">
    <location>
        <begin position="12"/>
        <end position="36"/>
    </location>
</feature>
<evidence type="ECO:0000256" key="1">
    <source>
        <dbReference type="SAM" id="Phobius"/>
    </source>
</evidence>
<gene>
    <name evidence="3" type="ORF">ENT17_03630</name>
</gene>
<dbReference type="EMBL" id="DSXR01000043">
    <property type="protein sequence ID" value="HGS86689.1"/>
    <property type="molecule type" value="Genomic_DNA"/>
</dbReference>
<keyword evidence="1" id="KW-1133">Transmembrane helix</keyword>
<feature type="transmembrane region" description="Helical" evidence="1">
    <location>
        <begin position="64"/>
        <end position="84"/>
    </location>
</feature>
<protein>
    <submittedName>
        <fullName evidence="3">DUF4405 domain-containing protein</fullName>
    </submittedName>
</protein>
<feature type="domain" description="Flavinylation-associated cytochrome" evidence="2">
    <location>
        <begin position="114"/>
        <end position="177"/>
    </location>
</feature>